<dbReference type="OrthoDB" id="9808843at2"/>
<dbReference type="EMBL" id="VFQC01000001">
    <property type="protein sequence ID" value="TQN31549.1"/>
    <property type="molecule type" value="Genomic_DNA"/>
</dbReference>
<dbReference type="AlphaFoldDB" id="A0A543NI85"/>
<keyword evidence="3" id="KW-0238">DNA-binding</keyword>
<dbReference type="PROSITE" id="PS50110">
    <property type="entry name" value="RESPONSE_REGULATORY"/>
    <property type="match status" value="1"/>
</dbReference>
<evidence type="ECO:0000259" key="7">
    <source>
        <dbReference type="PROSITE" id="PS50110"/>
    </source>
</evidence>
<evidence type="ECO:0000256" key="1">
    <source>
        <dbReference type="ARBA" id="ARBA00022553"/>
    </source>
</evidence>
<dbReference type="InterPro" id="IPR001789">
    <property type="entry name" value="Sig_transdc_resp-reg_receiver"/>
</dbReference>
<feature type="modified residue" description="4-aspartylphosphate" evidence="5">
    <location>
        <position position="54"/>
    </location>
</feature>
<keyword evidence="1 5" id="KW-0597">Phosphoprotein</keyword>
<dbReference type="RefSeq" id="WP_141922965.1">
    <property type="nucleotide sequence ID" value="NZ_VFQC01000001.1"/>
</dbReference>
<dbReference type="InterPro" id="IPR000792">
    <property type="entry name" value="Tscrpt_reg_LuxR_C"/>
</dbReference>
<reference evidence="8 9" key="1">
    <citation type="submission" date="2019-06" db="EMBL/GenBank/DDBJ databases">
        <title>Sequencing the genomes of 1000 actinobacteria strains.</title>
        <authorList>
            <person name="Klenk H.-P."/>
        </authorList>
    </citation>
    <scope>NUCLEOTIDE SEQUENCE [LARGE SCALE GENOMIC DNA]</scope>
    <source>
        <strain evidence="8 9">DSM 45015</strain>
    </source>
</reference>
<evidence type="ECO:0000256" key="3">
    <source>
        <dbReference type="ARBA" id="ARBA00023125"/>
    </source>
</evidence>
<accession>A0A543NI85</accession>
<gene>
    <name evidence="8" type="ORF">FHX37_1456</name>
</gene>
<keyword evidence="9" id="KW-1185">Reference proteome</keyword>
<dbReference type="SUPFAM" id="SSF52172">
    <property type="entry name" value="CheY-like"/>
    <property type="match status" value="1"/>
</dbReference>
<dbReference type="InterPro" id="IPR011006">
    <property type="entry name" value="CheY-like_superfamily"/>
</dbReference>
<dbReference type="Proteomes" id="UP000317422">
    <property type="component" value="Unassembled WGS sequence"/>
</dbReference>
<dbReference type="GO" id="GO:0006355">
    <property type="term" value="P:regulation of DNA-templated transcription"/>
    <property type="evidence" value="ECO:0007669"/>
    <property type="project" value="InterPro"/>
</dbReference>
<organism evidence="8 9">
    <name type="scientific">Haloactinospora alba</name>
    <dbReference type="NCBI Taxonomy" id="405555"/>
    <lineage>
        <taxon>Bacteria</taxon>
        <taxon>Bacillati</taxon>
        <taxon>Actinomycetota</taxon>
        <taxon>Actinomycetes</taxon>
        <taxon>Streptosporangiales</taxon>
        <taxon>Nocardiopsidaceae</taxon>
        <taxon>Haloactinospora</taxon>
    </lineage>
</organism>
<name>A0A543NI85_9ACTN</name>
<keyword evidence="2" id="KW-0805">Transcription regulation</keyword>
<keyword evidence="4" id="KW-0804">Transcription</keyword>
<comment type="caution">
    <text evidence="8">The sequence shown here is derived from an EMBL/GenBank/DDBJ whole genome shotgun (WGS) entry which is preliminary data.</text>
</comment>
<sequence>MIRVLLADDERLIRAGIGSILSSDPAIEVAAEADSGREAVDRAREYQPDVALVDIRMPDTDGLTAIPGITGASPATAVAMLTTFGRDEYVTRALDEGANGFLLKTAAPHELVSGVHAIAAGGAFLSPEITRRVITHVRNRRVSPDEDRLAVLSARERDVLALVGDGRSNAEIARKLYVSEETVKSHVSAILARLDLANRVQAAILAHEAGIATE</sequence>
<dbReference type="GO" id="GO:0000160">
    <property type="term" value="P:phosphorelay signal transduction system"/>
    <property type="evidence" value="ECO:0007669"/>
    <property type="project" value="InterPro"/>
</dbReference>
<evidence type="ECO:0000256" key="4">
    <source>
        <dbReference type="ARBA" id="ARBA00023163"/>
    </source>
</evidence>
<feature type="domain" description="HTH luxR-type" evidence="6">
    <location>
        <begin position="145"/>
        <end position="210"/>
    </location>
</feature>
<dbReference type="CDD" id="cd06170">
    <property type="entry name" value="LuxR_C_like"/>
    <property type="match status" value="1"/>
</dbReference>
<proteinExistence type="predicted"/>
<dbReference type="Pfam" id="PF00196">
    <property type="entry name" value="GerE"/>
    <property type="match status" value="1"/>
</dbReference>
<dbReference type="SMART" id="SM00448">
    <property type="entry name" value="REC"/>
    <property type="match status" value="1"/>
</dbReference>
<evidence type="ECO:0000256" key="2">
    <source>
        <dbReference type="ARBA" id="ARBA00023015"/>
    </source>
</evidence>
<dbReference type="GO" id="GO:0003677">
    <property type="term" value="F:DNA binding"/>
    <property type="evidence" value="ECO:0007669"/>
    <property type="project" value="UniProtKB-KW"/>
</dbReference>
<evidence type="ECO:0000259" key="6">
    <source>
        <dbReference type="PROSITE" id="PS50043"/>
    </source>
</evidence>
<dbReference type="CDD" id="cd17535">
    <property type="entry name" value="REC_NarL-like"/>
    <property type="match status" value="1"/>
</dbReference>
<dbReference type="PROSITE" id="PS50043">
    <property type="entry name" value="HTH_LUXR_2"/>
    <property type="match status" value="1"/>
</dbReference>
<dbReference type="PRINTS" id="PR00038">
    <property type="entry name" value="HTHLUXR"/>
</dbReference>
<dbReference type="SMART" id="SM00421">
    <property type="entry name" value="HTH_LUXR"/>
    <property type="match status" value="1"/>
</dbReference>
<evidence type="ECO:0000313" key="8">
    <source>
        <dbReference type="EMBL" id="TQN31549.1"/>
    </source>
</evidence>
<feature type="domain" description="Response regulatory" evidence="7">
    <location>
        <begin position="3"/>
        <end position="119"/>
    </location>
</feature>
<evidence type="ECO:0000313" key="9">
    <source>
        <dbReference type="Proteomes" id="UP000317422"/>
    </source>
</evidence>
<protein>
    <submittedName>
        <fullName evidence="8">LuxR family two component transcriptional regulator</fullName>
    </submittedName>
</protein>
<dbReference type="PROSITE" id="PS00622">
    <property type="entry name" value="HTH_LUXR_1"/>
    <property type="match status" value="1"/>
</dbReference>
<dbReference type="InterPro" id="IPR016032">
    <property type="entry name" value="Sig_transdc_resp-reg_C-effctor"/>
</dbReference>
<evidence type="ECO:0000256" key="5">
    <source>
        <dbReference type="PROSITE-ProRule" id="PRU00169"/>
    </source>
</evidence>
<dbReference type="SUPFAM" id="SSF46894">
    <property type="entry name" value="C-terminal effector domain of the bipartite response regulators"/>
    <property type="match status" value="1"/>
</dbReference>
<dbReference type="InterPro" id="IPR058245">
    <property type="entry name" value="NreC/VraR/RcsB-like_REC"/>
</dbReference>
<dbReference type="PANTHER" id="PTHR43214">
    <property type="entry name" value="TWO-COMPONENT RESPONSE REGULATOR"/>
    <property type="match status" value="1"/>
</dbReference>
<dbReference type="PANTHER" id="PTHR43214:SF24">
    <property type="entry name" value="TRANSCRIPTIONAL REGULATORY PROTEIN NARL-RELATED"/>
    <property type="match status" value="1"/>
</dbReference>
<dbReference type="InterPro" id="IPR039420">
    <property type="entry name" value="WalR-like"/>
</dbReference>
<dbReference type="Pfam" id="PF00072">
    <property type="entry name" value="Response_reg"/>
    <property type="match status" value="1"/>
</dbReference>
<dbReference type="Gene3D" id="3.40.50.2300">
    <property type="match status" value="1"/>
</dbReference>